<dbReference type="AlphaFoldDB" id="A0A7Y2E8S5"/>
<evidence type="ECO:0000259" key="6">
    <source>
        <dbReference type="Pfam" id="PF25989"/>
    </source>
</evidence>
<evidence type="ECO:0000313" key="7">
    <source>
        <dbReference type="EMBL" id="NNF05394.1"/>
    </source>
</evidence>
<feature type="domain" description="YknX-like C-terminal permuted SH3-like" evidence="6">
    <location>
        <begin position="307"/>
        <end position="374"/>
    </location>
</feature>
<name>A0A7Y2E8S5_UNCEI</name>
<dbReference type="Gene3D" id="2.40.420.20">
    <property type="match status" value="1"/>
</dbReference>
<feature type="compositionally biased region" description="Basic and acidic residues" evidence="3">
    <location>
        <begin position="372"/>
        <end position="385"/>
    </location>
</feature>
<dbReference type="Pfam" id="PF25954">
    <property type="entry name" value="Beta-barrel_RND_2"/>
    <property type="match status" value="1"/>
</dbReference>
<protein>
    <submittedName>
        <fullName evidence="7">Efflux RND transporter periplasmic adaptor subunit</fullName>
    </submittedName>
</protein>
<feature type="region of interest" description="Disordered" evidence="3">
    <location>
        <begin position="371"/>
        <end position="393"/>
    </location>
</feature>
<gene>
    <name evidence="7" type="ORF">HKN21_01410</name>
</gene>
<dbReference type="Gene3D" id="2.40.30.170">
    <property type="match status" value="1"/>
</dbReference>
<comment type="similarity">
    <text evidence="1">Belongs to the membrane fusion protein (MFP) (TC 8.A.1) family.</text>
</comment>
<comment type="caution">
    <text evidence="7">The sequence shown here is derived from an EMBL/GenBank/DDBJ whole genome shotgun (WGS) entry which is preliminary data.</text>
</comment>
<dbReference type="GO" id="GO:1990281">
    <property type="term" value="C:efflux pump complex"/>
    <property type="evidence" value="ECO:0007669"/>
    <property type="project" value="TreeGrafter"/>
</dbReference>
<dbReference type="InterPro" id="IPR058647">
    <property type="entry name" value="BSH_CzcB-like"/>
</dbReference>
<dbReference type="Gene3D" id="2.40.50.100">
    <property type="match status" value="1"/>
</dbReference>
<proteinExistence type="inferred from homology"/>
<dbReference type="InterPro" id="IPR006143">
    <property type="entry name" value="RND_pump_MFP"/>
</dbReference>
<dbReference type="SUPFAM" id="SSF111369">
    <property type="entry name" value="HlyD-like secretion proteins"/>
    <property type="match status" value="1"/>
</dbReference>
<dbReference type="Gene3D" id="1.10.287.470">
    <property type="entry name" value="Helix hairpin bin"/>
    <property type="match status" value="1"/>
</dbReference>
<evidence type="ECO:0000313" key="8">
    <source>
        <dbReference type="Proteomes" id="UP000547674"/>
    </source>
</evidence>
<dbReference type="NCBIfam" id="TIGR01730">
    <property type="entry name" value="RND_mfp"/>
    <property type="match status" value="1"/>
</dbReference>
<evidence type="ECO:0000256" key="1">
    <source>
        <dbReference type="ARBA" id="ARBA00009477"/>
    </source>
</evidence>
<dbReference type="Proteomes" id="UP000547674">
    <property type="component" value="Unassembled WGS sequence"/>
</dbReference>
<evidence type="ECO:0000259" key="5">
    <source>
        <dbReference type="Pfam" id="PF25973"/>
    </source>
</evidence>
<organism evidence="7 8">
    <name type="scientific">Eiseniibacteriota bacterium</name>
    <dbReference type="NCBI Taxonomy" id="2212470"/>
    <lineage>
        <taxon>Bacteria</taxon>
        <taxon>Candidatus Eiseniibacteriota</taxon>
    </lineage>
</organism>
<dbReference type="Pfam" id="PF25973">
    <property type="entry name" value="BSH_CzcB"/>
    <property type="match status" value="1"/>
</dbReference>
<feature type="domain" description="CusB-like beta-barrel" evidence="4">
    <location>
        <begin position="232"/>
        <end position="301"/>
    </location>
</feature>
<dbReference type="PANTHER" id="PTHR30469">
    <property type="entry name" value="MULTIDRUG RESISTANCE PROTEIN MDTA"/>
    <property type="match status" value="1"/>
</dbReference>
<keyword evidence="2" id="KW-0175">Coiled coil</keyword>
<dbReference type="InterPro" id="IPR058637">
    <property type="entry name" value="YknX-like_C"/>
</dbReference>
<dbReference type="GO" id="GO:0015562">
    <property type="term" value="F:efflux transmembrane transporter activity"/>
    <property type="evidence" value="ECO:0007669"/>
    <property type="project" value="TreeGrafter"/>
</dbReference>
<dbReference type="PANTHER" id="PTHR30469:SF38">
    <property type="entry name" value="HLYD FAMILY SECRETION PROTEIN"/>
    <property type="match status" value="1"/>
</dbReference>
<dbReference type="Pfam" id="PF25989">
    <property type="entry name" value="YknX_C"/>
    <property type="match status" value="1"/>
</dbReference>
<accession>A0A7Y2E8S5</accession>
<dbReference type="EMBL" id="JABDJR010000050">
    <property type="protein sequence ID" value="NNF05394.1"/>
    <property type="molecule type" value="Genomic_DNA"/>
</dbReference>
<feature type="domain" description="CzcB-like barrel-sandwich hybrid" evidence="5">
    <location>
        <begin position="96"/>
        <end position="222"/>
    </location>
</feature>
<evidence type="ECO:0000256" key="3">
    <source>
        <dbReference type="SAM" id="MobiDB-lite"/>
    </source>
</evidence>
<evidence type="ECO:0000259" key="4">
    <source>
        <dbReference type="Pfam" id="PF25954"/>
    </source>
</evidence>
<dbReference type="InterPro" id="IPR058792">
    <property type="entry name" value="Beta-barrel_RND_2"/>
</dbReference>
<sequence length="393" mass="43023">MSKKRGLRVFSFVLIGLILLAGGAFFAQQQFMGGSEEAIASADSTGTNDTAENKSDENEEEEKEEVRVPVELAVANHIDIPSYFQSTGSLEPRRQINLVTKAAGQVTRLRFDEGDMVKKGQILLEMDRREEAIELEKAEVNVATAKRELERTQELSGKGLAADREQEETQKALDLAKHERDLAKVRLENMTLRAPFEGRITERTVELGQTLTVGQSILTLADISPLEVKLFLPEKLVTSLRVGQTVEIRPDIEPDRILDGSVYQISPVVDAATSTVKVTLQVMNKLGGARMGSFVRARITTDIHENVVAIPKRSLVPEAGANYVFIAEADSVRKVPVVVGYSDDDNIEITEGLAPGESVVKVGQGGLRHGSKIRDLAKEEEDKSESLASTDGE</sequence>
<reference evidence="7 8" key="1">
    <citation type="submission" date="2020-03" db="EMBL/GenBank/DDBJ databases">
        <title>Metabolic flexibility allows generalist bacteria to become dominant in a frequently disturbed ecosystem.</title>
        <authorList>
            <person name="Chen Y.-J."/>
            <person name="Leung P.M."/>
            <person name="Bay S.K."/>
            <person name="Hugenholtz P."/>
            <person name="Kessler A.J."/>
            <person name="Shelley G."/>
            <person name="Waite D.W."/>
            <person name="Cook P.L."/>
            <person name="Greening C."/>
        </authorList>
    </citation>
    <scope>NUCLEOTIDE SEQUENCE [LARGE SCALE GENOMIC DNA]</scope>
    <source>
        <strain evidence="7">SS_bin_28</strain>
    </source>
</reference>
<evidence type="ECO:0000256" key="2">
    <source>
        <dbReference type="SAM" id="Coils"/>
    </source>
</evidence>
<feature type="coiled-coil region" evidence="2">
    <location>
        <begin position="128"/>
        <end position="155"/>
    </location>
</feature>
<feature type="region of interest" description="Disordered" evidence="3">
    <location>
        <begin position="38"/>
        <end position="66"/>
    </location>
</feature>